<gene>
    <name evidence="1" type="ORF">NCTC10124_00494</name>
</gene>
<evidence type="ECO:0000313" key="1">
    <source>
        <dbReference type="EMBL" id="SYV92767.1"/>
    </source>
</evidence>
<reference evidence="2" key="1">
    <citation type="submission" date="2018-06" db="EMBL/GenBank/DDBJ databases">
        <authorList>
            <consortium name="Pathogen Informatics"/>
        </authorList>
    </citation>
    <scope>NUCLEOTIDE SEQUENCE [LARGE SCALE GENOMIC DNA]</scope>
    <source>
        <strain evidence="2">NCTC10124</strain>
    </source>
</reference>
<feature type="non-terminal residue" evidence="1">
    <location>
        <position position="34"/>
    </location>
</feature>
<dbReference type="EMBL" id="LS991953">
    <property type="protein sequence ID" value="SYV92767.1"/>
    <property type="molecule type" value="Genomic_DNA"/>
</dbReference>
<sequence>MLAITKYVQTFDPKYLTSVPADAGNHRYRACVSW</sequence>
<accession>A0A3B0P9P4</accession>
<evidence type="ECO:0000313" key="2">
    <source>
        <dbReference type="Proteomes" id="UP000259328"/>
    </source>
</evidence>
<protein>
    <submittedName>
        <fullName evidence="1">Uncharacterized protein</fullName>
    </submittedName>
</protein>
<dbReference type="AlphaFoldDB" id="A0A3B0P9P4"/>
<name>A0A3B0P9P4_MYCSY</name>
<proteinExistence type="predicted"/>
<organism evidence="1 2">
    <name type="scientific">Mycoplasmopsis synoviae</name>
    <name type="common">Mycoplasma synoviae</name>
    <dbReference type="NCBI Taxonomy" id="2109"/>
    <lineage>
        <taxon>Bacteria</taxon>
        <taxon>Bacillati</taxon>
        <taxon>Mycoplasmatota</taxon>
        <taxon>Mycoplasmoidales</taxon>
        <taxon>Metamycoplasmataceae</taxon>
        <taxon>Mycoplasmopsis</taxon>
    </lineage>
</organism>
<dbReference type="Proteomes" id="UP000259328">
    <property type="component" value="Chromosome"/>
</dbReference>